<name>A0ABP0KNR3_9DINO</name>
<keyword evidence="1" id="KW-0677">Repeat</keyword>
<feature type="chain" id="PRO_5045196452" evidence="4">
    <location>
        <begin position="23"/>
        <end position="186"/>
    </location>
</feature>
<dbReference type="InterPro" id="IPR036770">
    <property type="entry name" value="Ankyrin_rpt-contain_sf"/>
</dbReference>
<accession>A0ABP0KNR3</accession>
<dbReference type="Gene3D" id="1.25.40.20">
    <property type="entry name" value="Ankyrin repeat-containing domain"/>
    <property type="match status" value="1"/>
</dbReference>
<proteinExistence type="predicted"/>
<dbReference type="EMBL" id="CAXAMM010012091">
    <property type="protein sequence ID" value="CAK9027890.1"/>
    <property type="molecule type" value="Genomic_DNA"/>
</dbReference>
<keyword evidence="4" id="KW-0732">Signal</keyword>
<dbReference type="SMART" id="SM00248">
    <property type="entry name" value="ANK"/>
    <property type="match status" value="3"/>
</dbReference>
<comment type="caution">
    <text evidence="5">The sequence shown here is derived from an EMBL/GenBank/DDBJ whole genome shotgun (WGS) entry which is preliminary data.</text>
</comment>
<dbReference type="Proteomes" id="UP001642464">
    <property type="component" value="Unassembled WGS sequence"/>
</dbReference>
<evidence type="ECO:0000313" key="5">
    <source>
        <dbReference type="EMBL" id="CAK9027890.1"/>
    </source>
</evidence>
<dbReference type="Pfam" id="PF12796">
    <property type="entry name" value="Ank_2"/>
    <property type="match status" value="1"/>
</dbReference>
<dbReference type="PROSITE" id="PS50088">
    <property type="entry name" value="ANK_REPEAT"/>
    <property type="match status" value="1"/>
</dbReference>
<evidence type="ECO:0000256" key="2">
    <source>
        <dbReference type="ARBA" id="ARBA00023043"/>
    </source>
</evidence>
<keyword evidence="2 3" id="KW-0040">ANK repeat</keyword>
<keyword evidence="6" id="KW-1185">Reference proteome</keyword>
<organism evidence="5 6">
    <name type="scientific">Durusdinium trenchii</name>
    <dbReference type="NCBI Taxonomy" id="1381693"/>
    <lineage>
        <taxon>Eukaryota</taxon>
        <taxon>Sar</taxon>
        <taxon>Alveolata</taxon>
        <taxon>Dinophyceae</taxon>
        <taxon>Suessiales</taxon>
        <taxon>Symbiodiniaceae</taxon>
        <taxon>Durusdinium</taxon>
    </lineage>
</organism>
<reference evidence="5 6" key="1">
    <citation type="submission" date="2024-02" db="EMBL/GenBank/DDBJ databases">
        <authorList>
            <person name="Chen Y."/>
            <person name="Shah S."/>
            <person name="Dougan E. K."/>
            <person name="Thang M."/>
            <person name="Chan C."/>
        </authorList>
    </citation>
    <scope>NUCLEOTIDE SEQUENCE [LARGE SCALE GENOMIC DNA]</scope>
</reference>
<dbReference type="PANTHER" id="PTHR24198">
    <property type="entry name" value="ANKYRIN REPEAT AND PROTEIN KINASE DOMAIN-CONTAINING PROTEIN"/>
    <property type="match status" value="1"/>
</dbReference>
<evidence type="ECO:0000313" key="6">
    <source>
        <dbReference type="Proteomes" id="UP001642464"/>
    </source>
</evidence>
<feature type="repeat" description="ANK" evidence="3">
    <location>
        <begin position="122"/>
        <end position="154"/>
    </location>
</feature>
<dbReference type="PROSITE" id="PS50297">
    <property type="entry name" value="ANK_REP_REGION"/>
    <property type="match status" value="1"/>
</dbReference>
<feature type="signal peptide" evidence="4">
    <location>
        <begin position="1"/>
        <end position="22"/>
    </location>
</feature>
<protein>
    <submittedName>
        <fullName evidence="5">Ankyrin repeat domain-containing protein 27 (VPS9 domain-containing protein)</fullName>
    </submittedName>
</protein>
<gene>
    <name evidence="5" type="ORF">SCF082_LOCUS18131</name>
</gene>
<evidence type="ECO:0000256" key="3">
    <source>
        <dbReference type="PROSITE-ProRule" id="PRU00023"/>
    </source>
</evidence>
<evidence type="ECO:0000256" key="4">
    <source>
        <dbReference type="SAM" id="SignalP"/>
    </source>
</evidence>
<dbReference type="SUPFAM" id="SSF48403">
    <property type="entry name" value="Ankyrin repeat"/>
    <property type="match status" value="1"/>
</dbReference>
<dbReference type="InterPro" id="IPR002110">
    <property type="entry name" value="Ankyrin_rpt"/>
</dbReference>
<sequence length="186" mass="20744">MHLMLLLGAIFNSFLFTRPSVGAASKTVSWDPKRINELGWTDAHMVAYGWPIRTADGDEIFISPESHQMTSFLSDATNEFLCLQNDFGQTALHLAVRQDYRELVSFLVLARKVPCLDVGNRDGDTPLHYAAAWGRAESAEVLLQGGADMKLRNHHGNTPMDDALTFGHQDVYSLMEAAHKVIEKEL</sequence>
<dbReference type="PANTHER" id="PTHR24198:SF165">
    <property type="entry name" value="ANKYRIN REPEAT-CONTAINING PROTEIN-RELATED"/>
    <property type="match status" value="1"/>
</dbReference>
<evidence type="ECO:0000256" key="1">
    <source>
        <dbReference type="ARBA" id="ARBA00022737"/>
    </source>
</evidence>